<sequence length="59" mass="6568">MTLKTPNYDKDHIYAYVITNRGDGTASSPSHFCTKLHIWLELSGLPYTLVGVGRPDGPY</sequence>
<name>A0A7J6SPT0_PEROL</name>
<proteinExistence type="predicted"/>
<gene>
    <name evidence="1" type="ORF">FOZ62_015732</name>
</gene>
<accession>A0A7J6SPT0</accession>
<dbReference type="AlphaFoldDB" id="A0A7J6SPT0"/>
<feature type="non-terminal residue" evidence="1">
    <location>
        <position position="1"/>
    </location>
</feature>
<organism evidence="1 2">
    <name type="scientific">Perkinsus olseni</name>
    <name type="common">Perkinsus atlanticus</name>
    <dbReference type="NCBI Taxonomy" id="32597"/>
    <lineage>
        <taxon>Eukaryota</taxon>
        <taxon>Sar</taxon>
        <taxon>Alveolata</taxon>
        <taxon>Perkinsozoa</taxon>
        <taxon>Perkinsea</taxon>
        <taxon>Perkinsida</taxon>
        <taxon>Perkinsidae</taxon>
        <taxon>Perkinsus</taxon>
    </lineage>
</organism>
<evidence type="ECO:0000313" key="1">
    <source>
        <dbReference type="EMBL" id="KAF4734928.1"/>
    </source>
</evidence>
<reference evidence="1 2" key="1">
    <citation type="submission" date="2020-04" db="EMBL/GenBank/DDBJ databases">
        <title>Perkinsus olseni comparative genomics.</title>
        <authorList>
            <person name="Bogema D.R."/>
        </authorList>
    </citation>
    <scope>NUCLEOTIDE SEQUENCE [LARGE SCALE GENOMIC DNA]</scope>
    <source>
        <strain evidence="1">ATCC PRA-205</strain>
    </source>
</reference>
<protein>
    <submittedName>
        <fullName evidence="1">Uncharacterized protein</fullName>
    </submittedName>
</protein>
<dbReference type="EMBL" id="JABANM010013075">
    <property type="protein sequence ID" value="KAF4734928.1"/>
    <property type="molecule type" value="Genomic_DNA"/>
</dbReference>
<comment type="caution">
    <text evidence="1">The sequence shown here is derived from an EMBL/GenBank/DDBJ whole genome shotgun (WGS) entry which is preliminary data.</text>
</comment>
<evidence type="ECO:0000313" key="2">
    <source>
        <dbReference type="Proteomes" id="UP000574390"/>
    </source>
</evidence>
<dbReference type="Proteomes" id="UP000574390">
    <property type="component" value="Unassembled WGS sequence"/>
</dbReference>